<dbReference type="SMART" id="SM00558">
    <property type="entry name" value="JmjC"/>
    <property type="match status" value="1"/>
</dbReference>
<dbReference type="Pfam" id="PF13621">
    <property type="entry name" value="Cupin_8"/>
    <property type="match status" value="1"/>
</dbReference>
<dbReference type="PANTHER" id="PTHR12480">
    <property type="entry name" value="ARGININE DEMETHYLASE AND LYSYL-HYDROXYLASE JMJD"/>
    <property type="match status" value="1"/>
</dbReference>
<name>A0ABY6UB71_BIOOC</name>
<protein>
    <submittedName>
        <fullName evidence="4">Uncharacterized protein</fullName>
    </submittedName>
</protein>
<dbReference type="InterPro" id="IPR003347">
    <property type="entry name" value="JmjC_dom"/>
</dbReference>
<feature type="non-terminal residue" evidence="4">
    <location>
        <position position="1"/>
    </location>
</feature>
<sequence length="502" mass="56347">PVLLAAVQVNMPSALTAAPMHHESRTAVSDDSQPDAIPSHPLGVKPLGNQYFFQGPSARKCIGRWLPLPDEILMVVLEYFDQSSLTQLGATCKFFFAFCHSEELWKALFLQICPSNDQDVKWAGSWRSTVLGLPGDFGVRIDCSNVFSDVLHRPFACSNINLAQFTSNIPKANRIRRFANLTHEEFAERWAEEPFVLSECIQSWPVTSEWSIDKLLKDYADVEFRAEAVDWTLSTYCKYMNKNWDESPLYLFDRGFAEKMGIKVGHETGAAYWRPECFGPDFFEVLGDERPAHRWLIVGPARSGSTFHKDPNATSAWNAVIQGSKYWIMFPPAAQVPGVYVSKDSSEVTSPLSIAEWLLTFHEEARRLPECVEGICEAGEILHVPSGWWHLVINIESGIALTQNFVPQSPGLHNLSEALSFLRDKADQVSGFRCDIENPSDLFIERMGAKYPELLEKALDIADRKAGKKRRWDTAIAVGEEQPSGGFSFGFALGEDDDDEIP</sequence>
<dbReference type="PANTHER" id="PTHR12480:SF21">
    <property type="entry name" value="JMJC DOMAIN-CONTAINING PROTEIN 8"/>
    <property type="match status" value="1"/>
</dbReference>
<dbReference type="Pfam" id="PF12937">
    <property type="entry name" value="F-box-like"/>
    <property type="match status" value="1"/>
</dbReference>
<keyword evidence="5" id="KW-1185">Reference proteome</keyword>
<dbReference type="InterPro" id="IPR001810">
    <property type="entry name" value="F-box_dom"/>
</dbReference>
<dbReference type="PROSITE" id="PS51184">
    <property type="entry name" value="JMJC"/>
    <property type="match status" value="1"/>
</dbReference>
<dbReference type="InterPro" id="IPR041667">
    <property type="entry name" value="Cupin_8"/>
</dbReference>
<gene>
    <name evidence="4" type="ORF">CLO192961_LOCUS230600</name>
</gene>
<feature type="domain" description="F-box" evidence="2">
    <location>
        <begin position="62"/>
        <end position="108"/>
    </location>
</feature>
<accession>A0ABY6UB71</accession>
<evidence type="ECO:0000313" key="4">
    <source>
        <dbReference type="EMBL" id="VUC28392.1"/>
    </source>
</evidence>
<evidence type="ECO:0000259" key="2">
    <source>
        <dbReference type="PROSITE" id="PS50181"/>
    </source>
</evidence>
<proteinExistence type="predicted"/>
<evidence type="ECO:0000259" key="3">
    <source>
        <dbReference type="PROSITE" id="PS51184"/>
    </source>
</evidence>
<dbReference type="SUPFAM" id="SSF81383">
    <property type="entry name" value="F-box domain"/>
    <property type="match status" value="1"/>
</dbReference>
<dbReference type="Proteomes" id="UP000766486">
    <property type="component" value="Unassembled WGS sequence"/>
</dbReference>
<dbReference type="Gene3D" id="2.60.120.650">
    <property type="entry name" value="Cupin"/>
    <property type="match status" value="1"/>
</dbReference>
<feature type="region of interest" description="Disordered" evidence="1">
    <location>
        <begin position="481"/>
        <end position="502"/>
    </location>
</feature>
<evidence type="ECO:0000313" key="5">
    <source>
        <dbReference type="Proteomes" id="UP000766486"/>
    </source>
</evidence>
<dbReference type="InterPro" id="IPR036047">
    <property type="entry name" value="F-box-like_dom_sf"/>
</dbReference>
<reference evidence="4 5" key="1">
    <citation type="submission" date="2019-06" db="EMBL/GenBank/DDBJ databases">
        <authorList>
            <person name="Broberg M."/>
        </authorList>
    </citation>
    <scope>NUCLEOTIDE SEQUENCE [LARGE SCALE GENOMIC DNA]</scope>
</reference>
<feature type="domain" description="JmjC" evidence="3">
    <location>
        <begin position="263"/>
        <end position="422"/>
    </location>
</feature>
<comment type="caution">
    <text evidence="4">The sequence shown here is derived from an EMBL/GenBank/DDBJ whole genome shotgun (WGS) entry which is preliminary data.</text>
</comment>
<dbReference type="InterPro" id="IPR050910">
    <property type="entry name" value="JMJD6_ArgDemeth/LysHydrox"/>
</dbReference>
<evidence type="ECO:0000256" key="1">
    <source>
        <dbReference type="SAM" id="MobiDB-lite"/>
    </source>
</evidence>
<dbReference type="PROSITE" id="PS50181">
    <property type="entry name" value="FBOX"/>
    <property type="match status" value="1"/>
</dbReference>
<organism evidence="4 5">
    <name type="scientific">Bionectria ochroleuca</name>
    <name type="common">Gliocladium roseum</name>
    <dbReference type="NCBI Taxonomy" id="29856"/>
    <lineage>
        <taxon>Eukaryota</taxon>
        <taxon>Fungi</taxon>
        <taxon>Dikarya</taxon>
        <taxon>Ascomycota</taxon>
        <taxon>Pezizomycotina</taxon>
        <taxon>Sordariomycetes</taxon>
        <taxon>Hypocreomycetidae</taxon>
        <taxon>Hypocreales</taxon>
        <taxon>Bionectriaceae</taxon>
        <taxon>Clonostachys</taxon>
    </lineage>
</organism>
<dbReference type="SMART" id="SM00256">
    <property type="entry name" value="FBOX"/>
    <property type="match status" value="1"/>
</dbReference>
<dbReference type="Gene3D" id="1.20.1280.50">
    <property type="match status" value="1"/>
</dbReference>
<dbReference type="EMBL" id="CABFNS010000784">
    <property type="protein sequence ID" value="VUC28392.1"/>
    <property type="molecule type" value="Genomic_DNA"/>
</dbReference>
<dbReference type="SUPFAM" id="SSF51197">
    <property type="entry name" value="Clavaminate synthase-like"/>
    <property type="match status" value="1"/>
</dbReference>